<feature type="region of interest" description="Disordered" evidence="1">
    <location>
        <begin position="131"/>
        <end position="159"/>
    </location>
</feature>
<dbReference type="OrthoDB" id="7876736at2"/>
<proteinExistence type="predicted"/>
<dbReference type="EMBL" id="LKBA01000006">
    <property type="protein sequence ID" value="KPN63477.1"/>
    <property type="molecule type" value="Genomic_DNA"/>
</dbReference>
<evidence type="ECO:0000313" key="3">
    <source>
        <dbReference type="Proteomes" id="UP000050471"/>
    </source>
</evidence>
<dbReference type="Proteomes" id="UP000050471">
    <property type="component" value="Unassembled WGS sequence"/>
</dbReference>
<evidence type="ECO:0000256" key="1">
    <source>
        <dbReference type="SAM" id="MobiDB-lite"/>
    </source>
</evidence>
<comment type="caution">
    <text evidence="2">The sequence shown here is derived from an EMBL/GenBank/DDBJ whole genome shotgun (WGS) entry which is preliminary data.</text>
</comment>
<organism evidence="2 3">
    <name type="scientific">Aliiroseovarius crassostreae</name>
    <dbReference type="NCBI Taxonomy" id="154981"/>
    <lineage>
        <taxon>Bacteria</taxon>
        <taxon>Pseudomonadati</taxon>
        <taxon>Pseudomonadota</taxon>
        <taxon>Alphaproteobacteria</taxon>
        <taxon>Rhodobacterales</taxon>
        <taxon>Paracoccaceae</taxon>
        <taxon>Aliiroseovarius</taxon>
    </lineage>
</organism>
<accession>A0A0P7I313</accession>
<evidence type="ECO:0000313" key="2">
    <source>
        <dbReference type="EMBL" id="KPN63477.1"/>
    </source>
</evidence>
<sequence>MSFETDTAMQNMYRDALMEQTVRKLQTDPDWRRFRAITDAAQRQTAEENESYKADYALRVDKARQDLIRKAGAKTFDHPTPYGTDRFNKDYINRQAQKIVRHEHEGKLHSIREAEVAGYEALGEDIRSRGRLKDHARDDFARAVDRRSGQDRRMPGPER</sequence>
<keyword evidence="3" id="KW-1185">Reference proteome</keyword>
<gene>
    <name evidence="2" type="ORF">AKJ29_12570</name>
</gene>
<protein>
    <submittedName>
        <fullName evidence="2">Uncharacterized protein</fullName>
    </submittedName>
</protein>
<dbReference type="RefSeq" id="WP_055189859.1">
    <property type="nucleotide sequence ID" value="NZ_FPBS01000017.1"/>
</dbReference>
<dbReference type="AlphaFoldDB" id="A0A0P7I313"/>
<dbReference type="STRING" id="154981.AKJ29_12570"/>
<name>A0A0P7I313_9RHOB</name>
<reference evidence="2 3" key="1">
    <citation type="submission" date="2015-09" db="EMBL/GenBank/DDBJ databases">
        <title>Draft genome sequence of Aliiroseovarius crassostreae CV919-312TSm, the causative agent of Roseovarius Oyster Disease (formerly Juvenile Oyster Disease).</title>
        <authorList>
            <person name="Kessner L."/>
            <person name="Spinard E."/>
            <person name="Nelson D."/>
        </authorList>
    </citation>
    <scope>NUCLEOTIDE SEQUENCE [LARGE SCALE GENOMIC DNA]</scope>
    <source>
        <strain evidence="2 3">CV919-312</strain>
    </source>
</reference>